<dbReference type="PANTHER" id="PTHR30619:SF1">
    <property type="entry name" value="RECOMBINATION PROTEIN 2"/>
    <property type="match status" value="1"/>
</dbReference>
<feature type="domain" description="ComEC/Rec2-related protein" evidence="8">
    <location>
        <begin position="224"/>
        <end position="476"/>
    </location>
</feature>
<feature type="transmembrane region" description="Helical" evidence="6">
    <location>
        <begin position="302"/>
        <end position="332"/>
    </location>
</feature>
<dbReference type="InterPro" id="IPR036866">
    <property type="entry name" value="RibonucZ/Hydroxyglut_hydro"/>
</dbReference>
<evidence type="ECO:0000259" key="7">
    <source>
        <dbReference type="Pfam" id="PF00753"/>
    </source>
</evidence>
<evidence type="ECO:0000313" key="11">
    <source>
        <dbReference type="Proteomes" id="UP000245905"/>
    </source>
</evidence>
<evidence type="ECO:0000256" key="1">
    <source>
        <dbReference type="ARBA" id="ARBA00004651"/>
    </source>
</evidence>
<dbReference type="InterPro" id="IPR052159">
    <property type="entry name" value="Competence_DNA_uptake"/>
</dbReference>
<dbReference type="InterPro" id="IPR004797">
    <property type="entry name" value="Competence_ComEC/Rec2"/>
</dbReference>
<keyword evidence="2" id="KW-1003">Cell membrane</keyword>
<dbReference type="GO" id="GO:0030420">
    <property type="term" value="P:establishment of competence for transformation"/>
    <property type="evidence" value="ECO:0007669"/>
    <property type="project" value="InterPro"/>
</dbReference>
<dbReference type="InterPro" id="IPR004477">
    <property type="entry name" value="ComEC_N"/>
</dbReference>
<feature type="transmembrane region" description="Helical" evidence="6">
    <location>
        <begin position="50"/>
        <end position="70"/>
    </location>
</feature>
<evidence type="ECO:0000259" key="9">
    <source>
        <dbReference type="Pfam" id="PF13567"/>
    </source>
</evidence>
<dbReference type="EMBL" id="JRFS01000001">
    <property type="protein sequence ID" value="PWE85153.1"/>
    <property type="molecule type" value="Genomic_DNA"/>
</dbReference>
<dbReference type="GO" id="GO:0005886">
    <property type="term" value="C:plasma membrane"/>
    <property type="evidence" value="ECO:0007669"/>
    <property type="project" value="UniProtKB-SubCell"/>
</dbReference>
<dbReference type="NCBIfam" id="TIGR00361">
    <property type="entry name" value="ComEC_Rec2"/>
    <property type="match status" value="1"/>
</dbReference>
<evidence type="ECO:0000256" key="2">
    <source>
        <dbReference type="ARBA" id="ARBA00022475"/>
    </source>
</evidence>
<dbReference type="SUPFAM" id="SSF56281">
    <property type="entry name" value="Metallo-hydrolase/oxidoreductase"/>
    <property type="match status" value="1"/>
</dbReference>
<dbReference type="Pfam" id="PF03772">
    <property type="entry name" value="Competence"/>
    <property type="match status" value="1"/>
</dbReference>
<keyword evidence="4 6" id="KW-1133">Transmembrane helix</keyword>
<evidence type="ECO:0000313" key="10">
    <source>
        <dbReference type="EMBL" id="PWE85153.1"/>
    </source>
</evidence>
<feature type="transmembrane region" description="Helical" evidence="6">
    <location>
        <begin position="462"/>
        <end position="481"/>
    </location>
</feature>
<feature type="transmembrane region" description="Helical" evidence="6">
    <location>
        <begin position="428"/>
        <end position="450"/>
    </location>
</feature>
<dbReference type="Proteomes" id="UP000245905">
    <property type="component" value="Unassembled WGS sequence"/>
</dbReference>
<dbReference type="Gene3D" id="3.60.15.10">
    <property type="entry name" value="Ribonuclease Z/Hydroxyacylglutathione hydrolase-like"/>
    <property type="match status" value="1"/>
</dbReference>
<reference evidence="10 11" key="1">
    <citation type="submission" date="2014-09" db="EMBL/GenBank/DDBJ databases">
        <title>Butyrate-producing bacteria isolated from human gut.</title>
        <authorList>
            <person name="Zhang Q."/>
            <person name="Zhao L."/>
        </authorList>
    </citation>
    <scope>NUCLEOTIDE SEQUENCE [LARGE SCALE GENOMIC DNA]</scope>
    <source>
        <strain evidence="10 11">R22</strain>
    </source>
</reference>
<proteinExistence type="predicted"/>
<evidence type="ECO:0000256" key="5">
    <source>
        <dbReference type="ARBA" id="ARBA00023136"/>
    </source>
</evidence>
<dbReference type="RefSeq" id="WP_109256974.1">
    <property type="nucleotide sequence ID" value="NZ_JRFS01000001.1"/>
</dbReference>
<feature type="transmembrane region" description="Helical" evidence="6">
    <location>
        <begin position="245"/>
        <end position="266"/>
    </location>
</feature>
<keyword evidence="3 6" id="KW-0812">Transmembrane</keyword>
<dbReference type="Pfam" id="PF00753">
    <property type="entry name" value="Lactamase_B"/>
    <property type="match status" value="1"/>
</dbReference>
<keyword evidence="5 6" id="KW-0472">Membrane</keyword>
<evidence type="ECO:0000259" key="8">
    <source>
        <dbReference type="Pfam" id="PF03772"/>
    </source>
</evidence>
<evidence type="ECO:0000256" key="4">
    <source>
        <dbReference type="ARBA" id="ARBA00022989"/>
    </source>
</evidence>
<feature type="transmembrane region" description="Helical" evidence="6">
    <location>
        <begin position="21"/>
        <end position="44"/>
    </location>
</feature>
<comment type="caution">
    <text evidence="10">The sequence shown here is derived from an EMBL/GenBank/DDBJ whole genome shotgun (WGS) entry which is preliminary data.</text>
</comment>
<name>A0A2U2EKV9_9FIRM</name>
<sequence length="787" mass="86306">MFLFALVYTAGTVSGMYGRGFGLLVFAILLVALIAECIAAKGGFSGVRRIVVLLILTSSAVFATAQFRYASVDENRDSYMQYMTDEKSVIVWGKIYKTEYKYFSYRYYMTDCVVQPEDGKAFGRKISCGDVVVYCDSKSAHLGDYMKACGRIGLFKSATNEGEFDRAGFYRSQGIDFSVKADNIKTSTGKHAWYYHRLEKLRDTLSASLLKVTDETTAGVLSSMLLGDKSYLDDEIKDLYQVSGISHILAISGLHISIVGMAFYKLLRKRRVSYTAAFICSAALILSYAVMTGNAVSTRRAVGMFILTMLAAALGRCTDMLNSLGIMVIYLLWDNPMVLGYAGFVFSVGAILAIGIVTPLMSEPKGEKFWASVSIQLPMLPVVAMNYYELPLFAVFVNLIVIPALPVVFISGLLASAAGCFGVMPGKLLVFPAFAVLKLYEVLCGLVMKLPGASVITGAPDGYRIFLFYAVMSGFLVAFSLKKRAIECGLKEKGQILYSVQRVVCTAVLIAILLVKPKTAAQLDILDVGQGDGIFYRFESGTCIFIDGGSSDRKQLGENVIMPFLKYNGIQGISYWFVSHADSDHISGLSEVIDSGYTIEHIVVAEAAAKEEAMEELLFKAKEAGIDICLMSKGDSIEINDASGSRSTANEEADGIMCLYPEPADTALDRNDMCLVLKLTDGRFSGIFGGDISSEVEKKLVNEYGDELSVDFYKANHHGSRYSSSADWIEALSPRWAAVSCAVENRYGHPADEAMDRLMDAKCRILYTMQSGQIKYKESAIYENNRQ</sequence>
<feature type="transmembrane region" description="Helical" evidence="6">
    <location>
        <begin position="272"/>
        <end position="290"/>
    </location>
</feature>
<evidence type="ECO:0000256" key="6">
    <source>
        <dbReference type="SAM" id="Phobius"/>
    </source>
</evidence>
<dbReference type="NCBIfam" id="TIGR00360">
    <property type="entry name" value="ComEC_N-term"/>
    <property type="match status" value="1"/>
</dbReference>
<feature type="domain" description="DUF4131" evidence="9">
    <location>
        <begin position="20"/>
        <end position="184"/>
    </location>
</feature>
<feature type="transmembrane region" description="Helical" evidence="6">
    <location>
        <begin position="394"/>
        <end position="416"/>
    </location>
</feature>
<dbReference type="InterPro" id="IPR025405">
    <property type="entry name" value="DUF4131"/>
</dbReference>
<protein>
    <submittedName>
        <fullName evidence="10">Membrane protein</fullName>
    </submittedName>
</protein>
<feature type="transmembrane region" description="Helical" evidence="6">
    <location>
        <begin position="496"/>
        <end position="515"/>
    </location>
</feature>
<accession>A0A2U2EKV9</accession>
<comment type="subcellular location">
    <subcellularLocation>
        <location evidence="1">Cell membrane</location>
        <topology evidence="1">Multi-pass membrane protein</topology>
    </subcellularLocation>
</comment>
<dbReference type="Pfam" id="PF13567">
    <property type="entry name" value="DUF4131"/>
    <property type="match status" value="1"/>
</dbReference>
<evidence type="ECO:0000256" key="3">
    <source>
        <dbReference type="ARBA" id="ARBA00022692"/>
    </source>
</evidence>
<feature type="domain" description="Metallo-beta-lactamase" evidence="7">
    <location>
        <begin position="528"/>
        <end position="623"/>
    </location>
</feature>
<dbReference type="PANTHER" id="PTHR30619">
    <property type="entry name" value="DNA INTERNALIZATION/COMPETENCE PROTEIN COMEC/REC2"/>
    <property type="match status" value="1"/>
</dbReference>
<gene>
    <name evidence="10" type="ORF">LD38_00615</name>
</gene>
<dbReference type="InterPro" id="IPR035681">
    <property type="entry name" value="ComA-like_MBL"/>
</dbReference>
<dbReference type="AlphaFoldDB" id="A0A2U2EKV9"/>
<dbReference type="InterPro" id="IPR001279">
    <property type="entry name" value="Metallo-B-lactamas"/>
</dbReference>
<dbReference type="CDD" id="cd07731">
    <property type="entry name" value="ComA-like_MBL-fold"/>
    <property type="match status" value="1"/>
</dbReference>
<organism evidence="10 11">
    <name type="scientific">Agathobacter rectalis</name>
    <dbReference type="NCBI Taxonomy" id="39491"/>
    <lineage>
        <taxon>Bacteria</taxon>
        <taxon>Bacillati</taxon>
        <taxon>Bacillota</taxon>
        <taxon>Clostridia</taxon>
        <taxon>Lachnospirales</taxon>
        <taxon>Lachnospiraceae</taxon>
        <taxon>Agathobacter</taxon>
    </lineage>
</organism>
<feature type="transmembrane region" description="Helical" evidence="6">
    <location>
        <begin position="338"/>
        <end position="357"/>
    </location>
</feature>